<feature type="transmembrane region" description="Helical" evidence="7">
    <location>
        <begin position="134"/>
        <end position="158"/>
    </location>
</feature>
<comment type="caution">
    <text evidence="9">The sequence shown here is derived from an EMBL/GenBank/DDBJ whole genome shotgun (WGS) entry which is preliminary data.</text>
</comment>
<dbReference type="Proteomes" id="UP000280726">
    <property type="component" value="Unassembled WGS sequence"/>
</dbReference>
<evidence type="ECO:0000259" key="8">
    <source>
        <dbReference type="PROSITE" id="PS50928"/>
    </source>
</evidence>
<keyword evidence="3" id="KW-1003">Cell membrane</keyword>
<dbReference type="AlphaFoldDB" id="A0A3N4ZY40"/>
<evidence type="ECO:0000256" key="6">
    <source>
        <dbReference type="ARBA" id="ARBA00023136"/>
    </source>
</evidence>
<feature type="transmembrane region" description="Helical" evidence="7">
    <location>
        <begin position="296"/>
        <end position="320"/>
    </location>
</feature>
<dbReference type="PANTHER" id="PTHR30465:SF0">
    <property type="entry name" value="OLIGOPEPTIDE TRANSPORT SYSTEM PERMEASE PROTEIN APPB"/>
    <property type="match status" value="1"/>
</dbReference>
<dbReference type="InterPro" id="IPR035906">
    <property type="entry name" value="MetI-like_sf"/>
</dbReference>
<feature type="transmembrane region" description="Helical" evidence="7">
    <location>
        <begin position="100"/>
        <end position="122"/>
    </location>
</feature>
<dbReference type="Gene3D" id="1.10.3720.10">
    <property type="entry name" value="MetI-like"/>
    <property type="match status" value="1"/>
</dbReference>
<dbReference type="PROSITE" id="PS50928">
    <property type="entry name" value="ABC_TM1"/>
    <property type="match status" value="1"/>
</dbReference>
<evidence type="ECO:0000256" key="2">
    <source>
        <dbReference type="ARBA" id="ARBA00022448"/>
    </source>
</evidence>
<evidence type="ECO:0000313" key="10">
    <source>
        <dbReference type="Proteomes" id="UP000280726"/>
    </source>
</evidence>
<protein>
    <submittedName>
        <fullName evidence="9">Peptide/nickel transport system permease protein</fullName>
    </submittedName>
</protein>
<evidence type="ECO:0000256" key="4">
    <source>
        <dbReference type="ARBA" id="ARBA00022692"/>
    </source>
</evidence>
<keyword evidence="6 7" id="KW-0472">Membrane</keyword>
<keyword evidence="2 7" id="KW-0813">Transport</keyword>
<dbReference type="PANTHER" id="PTHR30465">
    <property type="entry name" value="INNER MEMBRANE ABC TRANSPORTER"/>
    <property type="match status" value="1"/>
</dbReference>
<dbReference type="GO" id="GO:0055085">
    <property type="term" value="P:transmembrane transport"/>
    <property type="evidence" value="ECO:0007669"/>
    <property type="project" value="InterPro"/>
</dbReference>
<keyword evidence="10" id="KW-1185">Reference proteome</keyword>
<evidence type="ECO:0000256" key="5">
    <source>
        <dbReference type="ARBA" id="ARBA00022989"/>
    </source>
</evidence>
<evidence type="ECO:0000256" key="3">
    <source>
        <dbReference type="ARBA" id="ARBA00022475"/>
    </source>
</evidence>
<name>A0A3N4ZY40_9MICO</name>
<dbReference type="GO" id="GO:0005886">
    <property type="term" value="C:plasma membrane"/>
    <property type="evidence" value="ECO:0007669"/>
    <property type="project" value="UniProtKB-SubCell"/>
</dbReference>
<evidence type="ECO:0000256" key="1">
    <source>
        <dbReference type="ARBA" id="ARBA00004651"/>
    </source>
</evidence>
<dbReference type="OrthoDB" id="147639at2"/>
<evidence type="ECO:0000256" key="7">
    <source>
        <dbReference type="RuleBase" id="RU363032"/>
    </source>
</evidence>
<keyword evidence="4 7" id="KW-0812">Transmembrane</keyword>
<dbReference type="RefSeq" id="WP_123914147.1">
    <property type="nucleotide sequence ID" value="NZ_RKRA01000001.1"/>
</dbReference>
<dbReference type="CDD" id="cd06261">
    <property type="entry name" value="TM_PBP2"/>
    <property type="match status" value="1"/>
</dbReference>
<sequence>MLLYLARRFLNYLVLLFIAISLVYMLAATQLDPRSLYEMRNPPIDPAAIESSLTSFNLNDKTPVLERYWIWLTGVLGSWDWGRSPFGEFVNDEIGTRAWVSLRLVTIGSLLGITIGVALGAWTATRQYSVSDRMITLGSLVVISTPILVIAVVLQILAVKFNQSTGTQFFEFLGETGRRGDSALSPLWDRLQHLLLPTITLTVGGVASYSRIQRNLMLDTLGADYVRTARAKGLRQNVALRRHALRTALIPTGTYFAFTIATLVLGATFTELVYGWHGMGIYFVQALQGQDVNGSVAVAAFGGVCVLVGAMLSDVLVAALDPRVRVS</sequence>
<feature type="domain" description="ABC transmembrane type-1" evidence="8">
    <location>
        <begin position="98"/>
        <end position="317"/>
    </location>
</feature>
<accession>A0A3N4ZY40</accession>
<comment type="similarity">
    <text evidence="7">Belongs to the binding-protein-dependent transport system permease family.</text>
</comment>
<comment type="subcellular location">
    <subcellularLocation>
        <location evidence="1 7">Cell membrane</location>
        <topology evidence="1 7">Multi-pass membrane protein</topology>
    </subcellularLocation>
</comment>
<feature type="transmembrane region" description="Helical" evidence="7">
    <location>
        <begin position="12"/>
        <end position="31"/>
    </location>
</feature>
<feature type="transmembrane region" description="Helical" evidence="7">
    <location>
        <begin position="255"/>
        <end position="276"/>
    </location>
</feature>
<feature type="transmembrane region" description="Helical" evidence="7">
    <location>
        <begin position="191"/>
        <end position="209"/>
    </location>
</feature>
<dbReference type="InterPro" id="IPR000515">
    <property type="entry name" value="MetI-like"/>
</dbReference>
<organism evidence="9 10">
    <name type="scientific">Georgenia muralis</name>
    <dbReference type="NCBI Taxonomy" id="154117"/>
    <lineage>
        <taxon>Bacteria</taxon>
        <taxon>Bacillati</taxon>
        <taxon>Actinomycetota</taxon>
        <taxon>Actinomycetes</taxon>
        <taxon>Micrococcales</taxon>
        <taxon>Bogoriellaceae</taxon>
        <taxon>Georgenia</taxon>
    </lineage>
</organism>
<reference evidence="9 10" key="1">
    <citation type="submission" date="2018-11" db="EMBL/GenBank/DDBJ databases">
        <title>Sequencing the genomes of 1000 actinobacteria strains.</title>
        <authorList>
            <person name="Klenk H.-P."/>
        </authorList>
    </citation>
    <scope>NUCLEOTIDE SEQUENCE [LARGE SCALE GENOMIC DNA]</scope>
    <source>
        <strain evidence="9 10">DSM 14418</strain>
    </source>
</reference>
<proteinExistence type="inferred from homology"/>
<dbReference type="SUPFAM" id="SSF161098">
    <property type="entry name" value="MetI-like"/>
    <property type="match status" value="1"/>
</dbReference>
<gene>
    <name evidence="9" type="ORF">EDD32_0389</name>
</gene>
<dbReference type="Pfam" id="PF00528">
    <property type="entry name" value="BPD_transp_1"/>
    <property type="match status" value="1"/>
</dbReference>
<evidence type="ECO:0000313" key="9">
    <source>
        <dbReference type="EMBL" id="RPF25975.1"/>
    </source>
</evidence>
<keyword evidence="5 7" id="KW-1133">Transmembrane helix</keyword>
<dbReference type="EMBL" id="RKRA01000001">
    <property type="protein sequence ID" value="RPF25975.1"/>
    <property type="molecule type" value="Genomic_DNA"/>
</dbReference>